<gene>
    <name evidence="2" type="ORF">EV702DRAFT_1136357</name>
</gene>
<dbReference type="EMBL" id="JABBWD010000057">
    <property type="protein sequence ID" value="KAG1771651.1"/>
    <property type="molecule type" value="Genomic_DNA"/>
</dbReference>
<keyword evidence="1" id="KW-0732">Signal</keyword>
<evidence type="ECO:0000256" key="1">
    <source>
        <dbReference type="SAM" id="SignalP"/>
    </source>
</evidence>
<proteinExistence type="predicted"/>
<evidence type="ECO:0000313" key="3">
    <source>
        <dbReference type="Proteomes" id="UP000714275"/>
    </source>
</evidence>
<organism evidence="2 3">
    <name type="scientific">Suillus placidus</name>
    <dbReference type="NCBI Taxonomy" id="48579"/>
    <lineage>
        <taxon>Eukaryota</taxon>
        <taxon>Fungi</taxon>
        <taxon>Dikarya</taxon>
        <taxon>Basidiomycota</taxon>
        <taxon>Agaricomycotina</taxon>
        <taxon>Agaricomycetes</taxon>
        <taxon>Agaricomycetidae</taxon>
        <taxon>Boletales</taxon>
        <taxon>Suillineae</taxon>
        <taxon>Suillaceae</taxon>
        <taxon>Suillus</taxon>
    </lineage>
</organism>
<keyword evidence="3" id="KW-1185">Reference proteome</keyword>
<protein>
    <submittedName>
        <fullName evidence="2">Uncharacterized protein</fullName>
    </submittedName>
</protein>
<sequence>MLTLSRFTVALALASSIFGVTVTMSAVPSRRSGELWEGLEHEEVDLRSLAPPLRSGELWLGAEHKALDAGGLALSHRSGDLWHGSEHEEAPPSTNV</sequence>
<reference evidence="2" key="1">
    <citation type="journal article" date="2020" name="New Phytol.">
        <title>Comparative genomics reveals dynamic genome evolution in host specialist ectomycorrhizal fungi.</title>
        <authorList>
            <person name="Lofgren L.A."/>
            <person name="Nguyen N.H."/>
            <person name="Vilgalys R."/>
            <person name="Ruytinx J."/>
            <person name="Liao H.L."/>
            <person name="Branco S."/>
            <person name="Kuo A."/>
            <person name="LaButti K."/>
            <person name="Lipzen A."/>
            <person name="Andreopoulos W."/>
            <person name="Pangilinan J."/>
            <person name="Riley R."/>
            <person name="Hundley H."/>
            <person name="Na H."/>
            <person name="Barry K."/>
            <person name="Grigoriev I.V."/>
            <person name="Stajich J.E."/>
            <person name="Kennedy P.G."/>
        </authorList>
    </citation>
    <scope>NUCLEOTIDE SEQUENCE</scope>
    <source>
        <strain evidence="2">DOB743</strain>
    </source>
</reference>
<dbReference type="OrthoDB" id="2677346at2759"/>
<name>A0A9P6ZLU1_9AGAM</name>
<feature type="chain" id="PRO_5040496442" evidence="1">
    <location>
        <begin position="20"/>
        <end position="96"/>
    </location>
</feature>
<comment type="caution">
    <text evidence="2">The sequence shown here is derived from an EMBL/GenBank/DDBJ whole genome shotgun (WGS) entry which is preliminary data.</text>
</comment>
<dbReference type="AlphaFoldDB" id="A0A9P6ZLU1"/>
<evidence type="ECO:0000313" key="2">
    <source>
        <dbReference type="EMBL" id="KAG1771651.1"/>
    </source>
</evidence>
<feature type="signal peptide" evidence="1">
    <location>
        <begin position="1"/>
        <end position="19"/>
    </location>
</feature>
<accession>A0A9P6ZLU1</accession>
<dbReference type="Proteomes" id="UP000714275">
    <property type="component" value="Unassembled WGS sequence"/>
</dbReference>